<dbReference type="GO" id="GO:0006412">
    <property type="term" value="P:translation"/>
    <property type="evidence" value="ECO:0007669"/>
    <property type="project" value="InterPro"/>
</dbReference>
<keyword evidence="4" id="KW-0689">Ribosomal protein</keyword>
<organism evidence="4">
    <name type="scientific">anaerobic digester metagenome</name>
    <dbReference type="NCBI Taxonomy" id="1263854"/>
    <lineage>
        <taxon>unclassified sequences</taxon>
        <taxon>metagenomes</taxon>
        <taxon>ecological metagenomes</taxon>
    </lineage>
</organism>
<keyword evidence="2" id="KW-0699">rRNA-binding</keyword>
<name>A0A485LV67_9ZZZZ</name>
<dbReference type="GO" id="GO:0005737">
    <property type="term" value="C:cytoplasm"/>
    <property type="evidence" value="ECO:0007669"/>
    <property type="project" value="UniProtKB-ARBA"/>
</dbReference>
<protein>
    <submittedName>
        <fullName evidence="4">Ribosomal protein S6 (BS9)</fullName>
    </submittedName>
</protein>
<dbReference type="HAMAP" id="MF_00360">
    <property type="entry name" value="Ribosomal_bS6"/>
    <property type="match status" value="1"/>
</dbReference>
<dbReference type="Gene3D" id="3.30.70.60">
    <property type="match status" value="1"/>
</dbReference>
<keyword evidence="3" id="KW-0694">RNA-binding</keyword>
<dbReference type="InterPro" id="IPR000529">
    <property type="entry name" value="Ribosomal_bS6"/>
</dbReference>
<dbReference type="PANTHER" id="PTHR21011:SF1">
    <property type="entry name" value="SMALL RIBOSOMAL SUBUNIT PROTEIN BS6M"/>
    <property type="match status" value="1"/>
</dbReference>
<evidence type="ECO:0000256" key="1">
    <source>
        <dbReference type="ARBA" id="ARBA00009512"/>
    </source>
</evidence>
<dbReference type="GO" id="GO:0003735">
    <property type="term" value="F:structural constituent of ribosome"/>
    <property type="evidence" value="ECO:0007669"/>
    <property type="project" value="InterPro"/>
</dbReference>
<keyword evidence="4" id="KW-0687">Ribonucleoprotein</keyword>
<reference evidence="4" key="1">
    <citation type="submission" date="2019-03" db="EMBL/GenBank/DDBJ databases">
        <authorList>
            <person name="Hao L."/>
        </authorList>
    </citation>
    <scope>NUCLEOTIDE SEQUENCE</scope>
</reference>
<dbReference type="InterPro" id="IPR014717">
    <property type="entry name" value="Transl_elong_EF1B/ribsomal_bS6"/>
</dbReference>
<gene>
    <name evidence="4" type="primary">rpsF</name>
    <name evidence="4" type="ORF">SCFA_1550002</name>
</gene>
<dbReference type="GO" id="GO:0070181">
    <property type="term" value="F:small ribosomal subunit rRNA binding"/>
    <property type="evidence" value="ECO:0007669"/>
    <property type="project" value="TreeGrafter"/>
</dbReference>
<dbReference type="FunFam" id="3.30.70.60:FF:000002">
    <property type="entry name" value="30S ribosomal protein S6"/>
    <property type="match status" value="1"/>
</dbReference>
<comment type="similarity">
    <text evidence="1">Belongs to the bacterial ribosomal protein bS6 family.</text>
</comment>
<dbReference type="EMBL" id="CAADRN010000063">
    <property type="protein sequence ID" value="VFU12126.1"/>
    <property type="molecule type" value="Genomic_DNA"/>
</dbReference>
<dbReference type="PANTHER" id="PTHR21011">
    <property type="entry name" value="MITOCHONDRIAL 28S RIBOSOMAL PROTEIN S6"/>
    <property type="match status" value="1"/>
</dbReference>
<dbReference type="SUPFAM" id="SSF54995">
    <property type="entry name" value="Ribosomal protein S6"/>
    <property type="match status" value="1"/>
</dbReference>
<accession>A0A485LV67</accession>
<dbReference type="GO" id="GO:0005840">
    <property type="term" value="C:ribosome"/>
    <property type="evidence" value="ECO:0007669"/>
    <property type="project" value="UniProtKB-KW"/>
</dbReference>
<sequence>MRKYEVIFILRPDLDEEKNTEIIEKFKALIESHGGEVLKLDKWGKRRLAYEVKDYREGLYILVQMKAESKVATELDRVFKITDEVLRHMIIREDE</sequence>
<evidence type="ECO:0000256" key="2">
    <source>
        <dbReference type="ARBA" id="ARBA00022730"/>
    </source>
</evidence>
<evidence type="ECO:0000256" key="3">
    <source>
        <dbReference type="ARBA" id="ARBA00022884"/>
    </source>
</evidence>
<dbReference type="AlphaFoldDB" id="A0A485LV67"/>
<dbReference type="CDD" id="cd00473">
    <property type="entry name" value="bS6"/>
    <property type="match status" value="1"/>
</dbReference>
<evidence type="ECO:0000313" key="4">
    <source>
        <dbReference type="EMBL" id="VFU12126.1"/>
    </source>
</evidence>
<dbReference type="InterPro" id="IPR035980">
    <property type="entry name" value="Ribosomal_bS6_sf"/>
</dbReference>
<dbReference type="Pfam" id="PF01250">
    <property type="entry name" value="Ribosomal_S6"/>
    <property type="match status" value="1"/>
</dbReference>
<proteinExistence type="inferred from homology"/>
<dbReference type="InterPro" id="IPR020814">
    <property type="entry name" value="Ribosomal_S6_plastid/chlpt"/>
</dbReference>
<dbReference type="NCBIfam" id="TIGR00166">
    <property type="entry name" value="S6"/>
    <property type="match status" value="1"/>
</dbReference>